<sequence>MNDEDRRIGIYGLGRVGKTTIMRDIHNQLLEETGMFDAVFSVTVTKPFNITNLQSDIAKELDFDFSDNKDVRRRAKELQAVLCRWKRYVLIIDNLPEAFHLEVVGIPEPTSSNGCKLVLTMRSFEVCRRMGCKTVKLELLTEQETLTLFRFKAIEYGTVLAPEVEKFTIQIAKECARLPLAIVPVAGSLRGSRRTRGWRNALNELTRSTKGTSDVANEFLERLKFNYDRLGKKVLQDVFLYYSLYPEGHYIPVEELIELWIADELMLEGTVEKQSLTRVTTY</sequence>
<dbReference type="EMBL" id="CM037152">
    <property type="protein sequence ID" value="KAH7835203.1"/>
    <property type="molecule type" value="Genomic_DNA"/>
</dbReference>
<comment type="caution">
    <text evidence="1">The sequence shown here is derived from an EMBL/GenBank/DDBJ whole genome shotgun (WGS) entry which is preliminary data.</text>
</comment>
<accession>A0ACB7X3E1</accession>
<evidence type="ECO:0000313" key="2">
    <source>
        <dbReference type="Proteomes" id="UP000828048"/>
    </source>
</evidence>
<keyword evidence="2" id="KW-1185">Reference proteome</keyword>
<proteinExistence type="predicted"/>
<evidence type="ECO:0000313" key="1">
    <source>
        <dbReference type="EMBL" id="KAH7835203.1"/>
    </source>
</evidence>
<gene>
    <name evidence="1" type="ORF">Vadar_023806</name>
</gene>
<protein>
    <submittedName>
        <fullName evidence="1">Uncharacterized protein</fullName>
    </submittedName>
</protein>
<dbReference type="Proteomes" id="UP000828048">
    <property type="component" value="Chromosome 2"/>
</dbReference>
<organism evidence="1 2">
    <name type="scientific">Vaccinium darrowii</name>
    <dbReference type="NCBI Taxonomy" id="229202"/>
    <lineage>
        <taxon>Eukaryota</taxon>
        <taxon>Viridiplantae</taxon>
        <taxon>Streptophyta</taxon>
        <taxon>Embryophyta</taxon>
        <taxon>Tracheophyta</taxon>
        <taxon>Spermatophyta</taxon>
        <taxon>Magnoliopsida</taxon>
        <taxon>eudicotyledons</taxon>
        <taxon>Gunneridae</taxon>
        <taxon>Pentapetalae</taxon>
        <taxon>asterids</taxon>
        <taxon>Ericales</taxon>
        <taxon>Ericaceae</taxon>
        <taxon>Vaccinioideae</taxon>
        <taxon>Vaccinieae</taxon>
        <taxon>Vaccinium</taxon>
    </lineage>
</organism>
<reference evidence="1 2" key="1">
    <citation type="journal article" date="2021" name="Hortic Res">
        <title>High-quality reference genome and annotation aids understanding of berry development for evergreen blueberry (Vaccinium darrowii).</title>
        <authorList>
            <person name="Yu J."/>
            <person name="Hulse-Kemp A.M."/>
            <person name="Babiker E."/>
            <person name="Staton M."/>
        </authorList>
    </citation>
    <scope>NUCLEOTIDE SEQUENCE [LARGE SCALE GENOMIC DNA]</scope>
    <source>
        <strain evidence="2">cv. NJ 8807/NJ 8810</strain>
        <tissue evidence="1">Young leaf</tissue>
    </source>
</reference>
<name>A0ACB7X3E1_9ERIC</name>